<evidence type="ECO:0000313" key="1">
    <source>
        <dbReference type="EMBL" id="GGC87153.1"/>
    </source>
</evidence>
<gene>
    <name evidence="1" type="ORF">GCM10011396_38030</name>
</gene>
<dbReference type="SUPFAM" id="SSF53474">
    <property type="entry name" value="alpha/beta-Hydrolases"/>
    <property type="match status" value="1"/>
</dbReference>
<sequence>MADTVSPTKVWLDSQSKGSGISTKFFIQHGDADSNVPMAQSTAFVGAVPSNYKINCPVPGGGHGFYKEYDFTSPGRRDLFNKVASKVVSFFNTGLFPNCTY</sequence>
<reference evidence="1" key="2">
    <citation type="submission" date="2020-09" db="EMBL/GenBank/DDBJ databases">
        <authorList>
            <person name="Sun Q."/>
            <person name="Zhou Y."/>
        </authorList>
    </citation>
    <scope>NUCLEOTIDE SEQUENCE</scope>
    <source>
        <strain evidence="1">CGMCC 1.10998</strain>
    </source>
</reference>
<protein>
    <submittedName>
        <fullName evidence="1">Uncharacterized protein</fullName>
    </submittedName>
</protein>
<reference evidence="1" key="1">
    <citation type="journal article" date="2014" name="Int. J. Syst. Evol. Microbiol.">
        <title>Complete genome sequence of Corynebacterium casei LMG S-19264T (=DSM 44701T), isolated from a smear-ripened cheese.</title>
        <authorList>
            <consortium name="US DOE Joint Genome Institute (JGI-PGF)"/>
            <person name="Walter F."/>
            <person name="Albersmeier A."/>
            <person name="Kalinowski J."/>
            <person name="Ruckert C."/>
        </authorList>
    </citation>
    <scope>NUCLEOTIDE SEQUENCE</scope>
    <source>
        <strain evidence="1">CGMCC 1.10998</strain>
    </source>
</reference>
<proteinExistence type="predicted"/>
<dbReference type="Proteomes" id="UP000637423">
    <property type="component" value="Unassembled WGS sequence"/>
</dbReference>
<name>A0A916UTK6_9BURK</name>
<dbReference type="InterPro" id="IPR029058">
    <property type="entry name" value="AB_hydrolase_fold"/>
</dbReference>
<dbReference type="EMBL" id="BMED01000004">
    <property type="protein sequence ID" value="GGC87153.1"/>
    <property type="molecule type" value="Genomic_DNA"/>
</dbReference>
<keyword evidence="2" id="KW-1185">Reference proteome</keyword>
<organism evidence="1 2">
    <name type="scientific">Undibacterium terreum</name>
    <dbReference type="NCBI Taxonomy" id="1224302"/>
    <lineage>
        <taxon>Bacteria</taxon>
        <taxon>Pseudomonadati</taxon>
        <taxon>Pseudomonadota</taxon>
        <taxon>Betaproteobacteria</taxon>
        <taxon>Burkholderiales</taxon>
        <taxon>Oxalobacteraceae</taxon>
        <taxon>Undibacterium</taxon>
    </lineage>
</organism>
<comment type="caution">
    <text evidence="1">The sequence shown here is derived from an EMBL/GenBank/DDBJ whole genome shotgun (WGS) entry which is preliminary data.</text>
</comment>
<evidence type="ECO:0000313" key="2">
    <source>
        <dbReference type="Proteomes" id="UP000637423"/>
    </source>
</evidence>
<dbReference type="AlphaFoldDB" id="A0A916UTK6"/>
<accession>A0A916UTK6</accession>
<dbReference type="Gene3D" id="3.40.50.1820">
    <property type="entry name" value="alpha/beta hydrolase"/>
    <property type="match status" value="1"/>
</dbReference>